<organism evidence="1 2">
    <name type="scientific">Aneurinibacillus migulanus</name>
    <name type="common">Bacillus migulanus</name>
    <dbReference type="NCBI Taxonomy" id="47500"/>
    <lineage>
        <taxon>Bacteria</taxon>
        <taxon>Bacillati</taxon>
        <taxon>Bacillota</taxon>
        <taxon>Bacilli</taxon>
        <taxon>Bacillales</taxon>
        <taxon>Paenibacillaceae</taxon>
        <taxon>Aneurinibacillus group</taxon>
        <taxon>Aneurinibacillus</taxon>
    </lineage>
</organism>
<evidence type="ECO:0000313" key="1">
    <source>
        <dbReference type="EMBL" id="SDK45417.1"/>
    </source>
</evidence>
<gene>
    <name evidence="1" type="ORF">SAMN04487909_15626</name>
</gene>
<dbReference type="Proteomes" id="UP000182836">
    <property type="component" value="Unassembled WGS sequence"/>
</dbReference>
<name>A0A1G9C150_ANEMI</name>
<reference evidence="1 2" key="1">
    <citation type="submission" date="2016-10" db="EMBL/GenBank/DDBJ databases">
        <authorList>
            <person name="de Groot N.N."/>
        </authorList>
    </citation>
    <scope>NUCLEOTIDE SEQUENCE [LARGE SCALE GENOMIC DNA]</scope>
    <source>
        <strain evidence="1 2">DSM 2895</strain>
    </source>
</reference>
<dbReference type="EMBL" id="FNED01000056">
    <property type="protein sequence ID" value="SDK45417.1"/>
    <property type="molecule type" value="Genomic_DNA"/>
</dbReference>
<evidence type="ECO:0000313" key="2">
    <source>
        <dbReference type="Proteomes" id="UP000182836"/>
    </source>
</evidence>
<sequence>MLCCPFAKQITQPIILYCVTPIDYPYIGRNKMHASACSLVFSSQGRDRPLGRGKKRPSTLPCGRRTDARLGHGVVTIGHKTGAATAIRDGVRNVIHTLFPDIMMGNVMTVTGGGVVLDKYRAVQPYPVMKTEGIHHYEITLYKLHLIF</sequence>
<proteinExistence type="predicted"/>
<dbReference type="AlphaFoldDB" id="A0A1G9C150"/>
<accession>A0A1G9C150</accession>
<protein>
    <submittedName>
        <fullName evidence="1">Uncharacterized protein</fullName>
    </submittedName>
</protein>